<sequence length="721" mass="81098">MNIISNCVGPLSKDYLSKLPHHVTPCTNLHRILPSTEGSAGIEGLLNKSFPYSSSVPVPLIPLTESTRSALNGLDPTISLIREKMKWQMKKDKIISTVRKDKKHISEKKIKKAKKASAGRQVEVPRGVAVLAQHLDRDPDPHFSGVHNWYYTGGTLATLSLDEDYYLLHGAQSQLNYSKVVGGKQANTSRVDLENDDPIFQITSNSKGAAVRQTSRVSVFSTVESEDGEFQLAKVHTISDDNQRFLNVALKENSIRKYSTVSNNGVIKLWDTEYSKQYMANYDVEPGDGVIVTDCWSCLQYMDKYTLLWVNRCCLHIFDTRADLRERQLAWCPRKLTEMCEQLTYVVPSSLRDQFVYPVTTHQALTLDLRFGFCQRWTHMMASPPHFGFAQSMGQNREVICLGSQNPLDCVALVNEWSGEVPRSQFKPSSLPPPARGLHLARQQGLCLDPTLTQRCTQSMTGLSHLPSNEGLQVVRQSATADVFIQQLTSSEADSMQLTVRDLEAFTEWSEPTRSVQRDATSLTVSQVVDFVPVFKALTSIPSIPVKSAVENRTKNVARWQISKKYLEDCVDMLASKMLAVWEVEDEDEWGTNEEIDTLVEQDPEEKVLNWLDASSHADDRNITDTTPVKPTVTSTPFPLETTHQVTSPTRSLDQQSWMFDLTQMTPRDGHEPTHLSPDSVEQQRKRQKLCYDSIVSTPVKQPTSAKKPQSSAKKKFVPGF</sequence>
<accession>A0A1B6JPS3</accession>
<dbReference type="AlphaFoldDB" id="A0A1B6JPS3"/>
<gene>
    <name evidence="2" type="ORF">g.25157</name>
</gene>
<feature type="region of interest" description="Disordered" evidence="1">
    <location>
        <begin position="618"/>
        <end position="721"/>
    </location>
</feature>
<protein>
    <submittedName>
        <fullName evidence="2">Uncharacterized protein</fullName>
    </submittedName>
</protein>
<evidence type="ECO:0000313" key="2">
    <source>
        <dbReference type="EMBL" id="JAT01191.1"/>
    </source>
</evidence>
<proteinExistence type="predicted"/>
<feature type="compositionally biased region" description="Low complexity" evidence="1">
    <location>
        <begin position="624"/>
        <end position="639"/>
    </location>
</feature>
<dbReference type="EMBL" id="GECU01006516">
    <property type="protein sequence ID" value="JAT01191.1"/>
    <property type="molecule type" value="Transcribed_RNA"/>
</dbReference>
<feature type="compositionally biased region" description="Polar residues" evidence="1">
    <location>
        <begin position="695"/>
        <end position="704"/>
    </location>
</feature>
<evidence type="ECO:0000256" key="1">
    <source>
        <dbReference type="SAM" id="MobiDB-lite"/>
    </source>
</evidence>
<organism evidence="2">
    <name type="scientific">Homalodisca liturata</name>
    <dbReference type="NCBI Taxonomy" id="320908"/>
    <lineage>
        <taxon>Eukaryota</taxon>
        <taxon>Metazoa</taxon>
        <taxon>Ecdysozoa</taxon>
        <taxon>Arthropoda</taxon>
        <taxon>Hexapoda</taxon>
        <taxon>Insecta</taxon>
        <taxon>Pterygota</taxon>
        <taxon>Neoptera</taxon>
        <taxon>Paraneoptera</taxon>
        <taxon>Hemiptera</taxon>
        <taxon>Auchenorrhyncha</taxon>
        <taxon>Membracoidea</taxon>
        <taxon>Cicadellidae</taxon>
        <taxon>Cicadellinae</taxon>
        <taxon>Proconiini</taxon>
        <taxon>Homalodisca</taxon>
    </lineage>
</organism>
<reference evidence="2" key="1">
    <citation type="submission" date="2015-11" db="EMBL/GenBank/DDBJ databases">
        <title>De novo transcriptome assembly of four potential Pierce s Disease insect vectors from Arizona vineyards.</title>
        <authorList>
            <person name="Tassone E.E."/>
        </authorList>
    </citation>
    <scope>NUCLEOTIDE SEQUENCE</scope>
</reference>
<name>A0A1B6JPS3_9HEMI</name>
<feature type="compositionally biased region" description="Polar residues" evidence="1">
    <location>
        <begin position="642"/>
        <end position="666"/>
    </location>
</feature>